<evidence type="ECO:0000313" key="8">
    <source>
        <dbReference type="Proteomes" id="UP001652628"/>
    </source>
</evidence>
<dbReference type="GeneID" id="108019232"/>
<dbReference type="GO" id="GO:0016787">
    <property type="term" value="F:hydrolase activity"/>
    <property type="evidence" value="ECO:0007669"/>
    <property type="project" value="UniProtKB-KW"/>
</dbReference>
<proteinExistence type="predicted"/>
<dbReference type="PANTHER" id="PTHR22655:SF2">
    <property type="entry name" value="ATP-DEPENDENT RNA HELICASE TDRD12-RELATED"/>
    <property type="match status" value="1"/>
</dbReference>
<dbReference type="Proteomes" id="UP001652628">
    <property type="component" value="Chromosome X"/>
</dbReference>
<evidence type="ECO:0000256" key="2">
    <source>
        <dbReference type="ARBA" id="ARBA00022737"/>
    </source>
</evidence>
<dbReference type="GO" id="GO:0005524">
    <property type="term" value="F:ATP binding"/>
    <property type="evidence" value="ECO:0007669"/>
    <property type="project" value="UniProtKB-KW"/>
</dbReference>
<accession>A0AB39ZT43</accession>
<comment type="catalytic activity">
    <reaction evidence="7">
        <text>ATP + H2O = ADP + phosphate + H(+)</text>
        <dbReference type="Rhea" id="RHEA:13065"/>
        <dbReference type="ChEBI" id="CHEBI:15377"/>
        <dbReference type="ChEBI" id="CHEBI:15378"/>
        <dbReference type="ChEBI" id="CHEBI:30616"/>
        <dbReference type="ChEBI" id="CHEBI:43474"/>
        <dbReference type="ChEBI" id="CHEBI:456216"/>
        <dbReference type="EC" id="3.6.4.13"/>
    </reaction>
</comment>
<gene>
    <name evidence="9" type="primary">fs(1)Yb</name>
</gene>
<evidence type="ECO:0000256" key="1">
    <source>
        <dbReference type="ARBA" id="ARBA00012552"/>
    </source>
</evidence>
<dbReference type="InterPro" id="IPR027417">
    <property type="entry name" value="P-loop_NTPase"/>
</dbReference>
<evidence type="ECO:0000256" key="6">
    <source>
        <dbReference type="ARBA" id="ARBA00022840"/>
    </source>
</evidence>
<dbReference type="GO" id="GO:0003724">
    <property type="term" value="F:RNA helicase activity"/>
    <property type="evidence" value="ECO:0007669"/>
    <property type="project" value="UniProtKB-EC"/>
</dbReference>
<reference evidence="9" key="1">
    <citation type="submission" date="2025-08" db="UniProtKB">
        <authorList>
            <consortium name="RefSeq"/>
        </authorList>
    </citation>
    <scope>IDENTIFICATION</scope>
</reference>
<protein>
    <recommendedName>
        <fullName evidence="1">RNA helicase</fullName>
        <ecNumber evidence="1">3.6.4.13</ecNumber>
    </recommendedName>
</protein>
<name>A0AB39ZT43_DROSZ</name>
<dbReference type="RefSeq" id="XP_016942520.2">
    <property type="nucleotide sequence ID" value="XM_017087031.4"/>
</dbReference>
<organism evidence="8 9">
    <name type="scientific">Drosophila suzukii</name>
    <name type="common">Spotted-wing drosophila fruit fly</name>
    <dbReference type="NCBI Taxonomy" id="28584"/>
    <lineage>
        <taxon>Eukaryota</taxon>
        <taxon>Metazoa</taxon>
        <taxon>Ecdysozoa</taxon>
        <taxon>Arthropoda</taxon>
        <taxon>Hexapoda</taxon>
        <taxon>Insecta</taxon>
        <taxon>Pterygota</taxon>
        <taxon>Neoptera</taxon>
        <taxon>Endopterygota</taxon>
        <taxon>Diptera</taxon>
        <taxon>Brachycera</taxon>
        <taxon>Muscomorpha</taxon>
        <taxon>Ephydroidea</taxon>
        <taxon>Drosophilidae</taxon>
        <taxon>Drosophila</taxon>
        <taxon>Sophophora</taxon>
    </lineage>
</organism>
<keyword evidence="8" id="KW-1185">Reference proteome</keyword>
<dbReference type="GO" id="GO:0042078">
    <property type="term" value="P:germ-line stem cell division"/>
    <property type="evidence" value="ECO:0007669"/>
    <property type="project" value="TreeGrafter"/>
</dbReference>
<dbReference type="AlphaFoldDB" id="A0AB39ZT43"/>
<keyword evidence="6" id="KW-0067">ATP-binding</keyword>
<keyword evidence="3" id="KW-0547">Nucleotide-binding</keyword>
<keyword evidence="2" id="KW-0677">Repeat</keyword>
<dbReference type="CTD" id="31262"/>
<evidence type="ECO:0000256" key="4">
    <source>
        <dbReference type="ARBA" id="ARBA00022801"/>
    </source>
</evidence>
<dbReference type="SUPFAM" id="SSF52540">
    <property type="entry name" value="P-loop containing nucleoside triphosphate hydrolases"/>
    <property type="match status" value="1"/>
</dbReference>
<evidence type="ECO:0000313" key="9">
    <source>
        <dbReference type="RefSeq" id="XP_016942520.2"/>
    </source>
</evidence>
<evidence type="ECO:0000256" key="5">
    <source>
        <dbReference type="ARBA" id="ARBA00022806"/>
    </source>
</evidence>
<dbReference type="PANTHER" id="PTHR22655">
    <property type="entry name" value="ATP-DEPENDENT RNA HELICASE TDRD12-RELATED"/>
    <property type="match status" value="1"/>
</dbReference>
<dbReference type="EC" id="3.6.4.13" evidence="1"/>
<evidence type="ECO:0000256" key="7">
    <source>
        <dbReference type="ARBA" id="ARBA00047984"/>
    </source>
</evidence>
<evidence type="ECO:0000256" key="3">
    <source>
        <dbReference type="ARBA" id="ARBA00022741"/>
    </source>
</evidence>
<sequence length="1123" mass="127087">MKPFEDLKVPSFTVEHQGTTFTYASPKLGEASFDFLAQTIRGKDPNTCRIVLICQQNSEAEHLKSELAGRDVNTILLEADDPMAHQVLHLWSKGYIHQALILCDTMLNFLEGFEVNFVIHTTLPPLKKFEERLEWFSKSEMKAEMLVITAQSEENKISGNNAQAEMGETPKNDVNGIPKMEGKSVPDLQLPPQNKSFSDIKPVVKNDPKYLQNLGEKEIEIFKSSKDGKAQMEAFAKSVFYPSGPISGIKDFNSPVALERIPKSLDDIQLNDNKNQSSSKVDDFMEKFLKLGYVESQNTGTPKFDQEPNSFKVDENMSIMLPRCSPSKGESPPQYSPAEDLSVLSTKYPTEASEVELQSLLMACRLQSAPQDFEPVPPPPIAPIGESPSLELLPDLCGIDDTNSLDSYQTVEDSPVDPSEGALSAGGTTAYNYGVLAWSRHLVAPCYDLGGLSGISNTTRNAIHQLGVDKSRAKAVQRFAWPHVSSGKPVIVVGNLQTGKTWCYLPTFCQRSHKELQRRPVDGHGPTSIFVCSNQSQGNQIGRWIDSLLRSLDNEVALEGVVTCWDKDNVADIACRLSQPVGILLTSVHMLLQLLSHHSKKSPIFDVRAVKFIALDNLNDMVRLLPDVTMKVLKRLPEMFDFAQNKCQLFVSGRNWLNDLMVQRILPLMPDVLILFDDALEASIYGGVELDTRIVPEEQKIKHLVAVIRDTNRTDERTVVVCSTASEVLHIRQKLGKMGMDVQICISEANYAQVNQWRRKSPACLLLVTDDVVSKLRCGSITLLIHYSWDTSWMRFKNRFSLFYGNYMAIPQGERGQSVVFARETDVDSIWLISNFLLEHGLPRPTRLLDIVAQHRLAEPLNTAMLKLCRQLTAYGDCLRYTCRYRHLLWRPEVLPPDHYPTEGEIRFTVLGCNSPANISVRLSDQFPTMAHYLKAPMTNLGQQVQRHYELEENRRRHPNPVPGERAVVKNLNRYERVVIVDVDNSKVSVQLLDTSIEILIYNASQVYICEKMFKDRPREAMEVRITGLEPGTLDRIWPEDARNVVRNQFFSRTQNRRSRKFFAVVQATIHETIFVRNVYDSEGNDLRTFVTNRFRVYQEKRCLDKLIRMVQSSVPKPCPISH</sequence>
<dbReference type="Gene3D" id="3.40.50.300">
    <property type="entry name" value="P-loop containing nucleotide triphosphate hydrolases"/>
    <property type="match status" value="1"/>
</dbReference>
<keyword evidence="5 9" id="KW-0347">Helicase</keyword>
<keyword evidence="4" id="KW-0378">Hydrolase</keyword>